<dbReference type="GeneID" id="40074476"/>
<evidence type="ECO:0000313" key="1">
    <source>
        <dbReference type="EMBL" id="BAW19055.1"/>
    </source>
</evidence>
<dbReference type="KEGG" id="vg:40074476"/>
<sequence>MKTIEELNAIAVEYLKQLPELVEAVLIDDHDFFLSGLDGYKLIAVPEAELESYDVPELCTIIPQEAFEQIIRDPYDILPHYFHVMGHNKCLLYWRRITFPRQLFTENELSYFEEIYNTHLFRRVAPSVVQPFIRYCKVIDGYRKFADPVRRRILNSAFEDVMDYRLPERIKKIVEPLFKVEVLDHITFQLFMRVAYGALEDGFRIDLAEYDKIAT</sequence>
<protein>
    <submittedName>
        <fullName evidence="1">Uncharacterized protein</fullName>
    </submittedName>
</protein>
<dbReference type="EMBL" id="AP017924">
    <property type="protein sequence ID" value="BAW19055.1"/>
    <property type="molecule type" value="Genomic_DNA"/>
</dbReference>
<name>A0A1L7N0R9_9CAUD</name>
<keyword evidence="2" id="KW-1185">Reference proteome</keyword>
<organism evidence="1 2">
    <name type="scientific">Ralstonia phage RP12</name>
    <dbReference type="NCBI Taxonomy" id="1923889"/>
    <lineage>
        <taxon>Viruses</taxon>
        <taxon>Duplodnaviria</taxon>
        <taxon>Heunggongvirae</taxon>
        <taxon>Uroviricota</taxon>
        <taxon>Caudoviricetes</taxon>
        <taxon>Chimalliviridae</taxon>
        <taxon>Ripduovirus</taxon>
        <taxon>Ripduovirus RP12</taxon>
    </lineage>
</organism>
<proteinExistence type="predicted"/>
<dbReference type="Proteomes" id="UP000222831">
    <property type="component" value="Segment"/>
</dbReference>
<accession>A0A1L7N0R9</accession>
<evidence type="ECO:0000313" key="2">
    <source>
        <dbReference type="Proteomes" id="UP000222831"/>
    </source>
</evidence>
<dbReference type="RefSeq" id="YP_009598774.1">
    <property type="nucleotide sequence ID" value="NC_041911.1"/>
</dbReference>
<reference evidence="1 2" key="1">
    <citation type="submission" date="2016-12" db="EMBL/GenBank/DDBJ databases">
        <title>Characterization of two jumbo phages RP12 and RP31 infecting the phytopathogen Ralstonia solanacearum.</title>
        <authorList>
            <person name="Kawasaki T."/>
            <person name="Yoshikawa G."/>
            <person name="Ogata H."/>
            <person name="Yamada T."/>
        </authorList>
    </citation>
    <scope>NUCLEOTIDE SEQUENCE [LARGE SCALE GENOMIC DNA]</scope>
    <source>
        <strain evidence="1 2">RP12</strain>
    </source>
</reference>